<reference evidence="1 2" key="1">
    <citation type="submission" date="2022-01" db="EMBL/GenBank/DDBJ databases">
        <title>A chromosomal length assembly of Cordylochernes scorpioides.</title>
        <authorList>
            <person name="Zeh D."/>
            <person name="Zeh J."/>
        </authorList>
    </citation>
    <scope>NUCLEOTIDE SEQUENCE [LARGE SCALE GENOMIC DNA]</scope>
    <source>
        <strain evidence="1">IN4F17</strain>
        <tissue evidence="1">Whole Body</tissue>
    </source>
</reference>
<dbReference type="InterPro" id="IPR052709">
    <property type="entry name" value="Transposase-MT_Hybrid"/>
</dbReference>
<sequence length="154" mass="18441">MSARLGPSKDTINRTLHKLHFISKQNPQDLWIWKRIVTGDEKWIYLRNPDTRRQWVSCDKVAKPGIEVHPAYSPDIAPSDYPLFQPMATFLWERHFKTFQDVEIACREFFDSKPRKWYHQQIENLAKRWLTVIENYEWQIYSLCGIMDAVQTAQ</sequence>
<gene>
    <name evidence="1" type="ORF">LAZ67_21000191</name>
</gene>
<dbReference type="PANTHER" id="PTHR46060">
    <property type="entry name" value="MARINER MOS1 TRANSPOSASE-LIKE PROTEIN"/>
    <property type="match status" value="1"/>
</dbReference>
<dbReference type="EMBL" id="CP092883">
    <property type="protein sequence ID" value="UYV81935.1"/>
    <property type="molecule type" value="Genomic_DNA"/>
</dbReference>
<dbReference type="Proteomes" id="UP001235939">
    <property type="component" value="Chromosome 21"/>
</dbReference>
<dbReference type="InterPro" id="IPR036397">
    <property type="entry name" value="RNaseH_sf"/>
</dbReference>
<dbReference type="PANTHER" id="PTHR46060:SF3">
    <property type="entry name" value="PROTEIN GVQW3"/>
    <property type="match status" value="1"/>
</dbReference>
<evidence type="ECO:0000313" key="1">
    <source>
        <dbReference type="EMBL" id="UYV81935.1"/>
    </source>
</evidence>
<evidence type="ECO:0000313" key="2">
    <source>
        <dbReference type="Proteomes" id="UP001235939"/>
    </source>
</evidence>
<name>A0ABY6LQC8_9ARAC</name>
<keyword evidence="2" id="KW-1185">Reference proteome</keyword>
<accession>A0ABY6LQC8</accession>
<protein>
    <submittedName>
        <fullName evidence="1">NR6A1</fullName>
    </submittedName>
</protein>
<dbReference type="Gene3D" id="3.30.420.10">
    <property type="entry name" value="Ribonuclease H-like superfamily/Ribonuclease H"/>
    <property type="match status" value="2"/>
</dbReference>
<proteinExistence type="predicted"/>
<organism evidence="1 2">
    <name type="scientific">Cordylochernes scorpioides</name>
    <dbReference type="NCBI Taxonomy" id="51811"/>
    <lineage>
        <taxon>Eukaryota</taxon>
        <taxon>Metazoa</taxon>
        <taxon>Ecdysozoa</taxon>
        <taxon>Arthropoda</taxon>
        <taxon>Chelicerata</taxon>
        <taxon>Arachnida</taxon>
        <taxon>Pseudoscorpiones</taxon>
        <taxon>Cheliferoidea</taxon>
        <taxon>Chernetidae</taxon>
        <taxon>Cordylochernes</taxon>
    </lineage>
</organism>
<feature type="non-terminal residue" evidence="1">
    <location>
        <position position="1"/>
    </location>
</feature>